<dbReference type="NCBIfam" id="TIGR04178">
    <property type="entry name" value="exo_archaeo"/>
    <property type="match status" value="1"/>
</dbReference>
<evidence type="ECO:0000256" key="5">
    <source>
        <dbReference type="ARBA" id="ARBA00022801"/>
    </source>
</evidence>
<feature type="transmembrane region" description="Helical" evidence="8">
    <location>
        <begin position="71"/>
        <end position="90"/>
    </location>
</feature>
<dbReference type="Proteomes" id="UP000636888">
    <property type="component" value="Unassembled WGS sequence"/>
</dbReference>
<dbReference type="RefSeq" id="WP_199383081.1">
    <property type="nucleotide sequence ID" value="NZ_JAEMHM010000004.1"/>
</dbReference>
<evidence type="ECO:0000313" key="11">
    <source>
        <dbReference type="Proteomes" id="UP000636888"/>
    </source>
</evidence>
<keyword evidence="7 8" id="KW-0472">Membrane</keyword>
<comment type="caution">
    <text evidence="10">The sequence shown here is derived from an EMBL/GenBank/DDBJ whole genome shotgun (WGS) entry which is preliminary data.</text>
</comment>
<dbReference type="EMBL" id="JAEMHM010000004">
    <property type="protein sequence ID" value="MBJ6724245.1"/>
    <property type="molecule type" value="Genomic_DNA"/>
</dbReference>
<gene>
    <name evidence="10" type="primary">xrtD</name>
    <name evidence="10" type="ORF">JFN93_05970</name>
</gene>
<dbReference type="EC" id="3.4.22.-" evidence="10"/>
<feature type="transmembrane region" description="Helical" evidence="8">
    <location>
        <begin position="122"/>
        <end position="140"/>
    </location>
</feature>
<proteinExistence type="predicted"/>
<feature type="transmembrane region" description="Helical" evidence="8">
    <location>
        <begin position="255"/>
        <end position="275"/>
    </location>
</feature>
<evidence type="ECO:0000256" key="8">
    <source>
        <dbReference type="SAM" id="Phobius"/>
    </source>
</evidence>
<keyword evidence="5 10" id="KW-0378">Hydrolase</keyword>
<feature type="transmembrane region" description="Helical" evidence="8">
    <location>
        <begin position="189"/>
        <end position="207"/>
    </location>
</feature>
<dbReference type="Pfam" id="PF11984">
    <property type="entry name" value="DUF3485"/>
    <property type="match status" value="1"/>
</dbReference>
<evidence type="ECO:0000256" key="6">
    <source>
        <dbReference type="ARBA" id="ARBA00022989"/>
    </source>
</evidence>
<dbReference type="Pfam" id="PF09721">
    <property type="entry name" value="Exosortase_EpsH"/>
    <property type="match status" value="1"/>
</dbReference>
<dbReference type="InterPro" id="IPR019127">
    <property type="entry name" value="Exosortase"/>
</dbReference>
<feature type="transmembrane region" description="Helical" evidence="8">
    <location>
        <begin position="12"/>
        <end position="29"/>
    </location>
</feature>
<feature type="transmembrane region" description="Helical" evidence="8">
    <location>
        <begin position="216"/>
        <end position="243"/>
    </location>
</feature>
<dbReference type="InterPro" id="IPR014263">
    <property type="entry name" value="Methanolan_biosynth_EpsI"/>
</dbReference>
<organism evidence="10 11">
    <name type="scientific">Geomesophilobacter sediminis</name>
    <dbReference type="NCBI Taxonomy" id="2798584"/>
    <lineage>
        <taxon>Bacteria</taxon>
        <taxon>Pseudomonadati</taxon>
        <taxon>Thermodesulfobacteriota</taxon>
        <taxon>Desulfuromonadia</taxon>
        <taxon>Geobacterales</taxon>
        <taxon>Geobacteraceae</taxon>
        <taxon>Geomesophilobacter</taxon>
    </lineage>
</organism>
<evidence type="ECO:0000256" key="1">
    <source>
        <dbReference type="ARBA" id="ARBA00004651"/>
    </source>
</evidence>
<dbReference type="GO" id="GO:0005886">
    <property type="term" value="C:plasma membrane"/>
    <property type="evidence" value="ECO:0007669"/>
    <property type="project" value="UniProtKB-SubCell"/>
</dbReference>
<dbReference type="InterPro" id="IPR013426">
    <property type="entry name" value="EpsH-like"/>
</dbReference>
<protein>
    <submittedName>
        <fullName evidence="10">VPLPA-CTERM-specific exosortase XrtD</fullName>
        <ecNumber evidence="10">3.4.22.-</ecNumber>
    </submittedName>
</protein>
<evidence type="ECO:0000259" key="9">
    <source>
        <dbReference type="Pfam" id="PF11984"/>
    </source>
</evidence>
<evidence type="ECO:0000256" key="4">
    <source>
        <dbReference type="ARBA" id="ARBA00022692"/>
    </source>
</evidence>
<name>A0A8J7JIH0_9BACT</name>
<sequence>MNRFVSRTHHAAWLNGLVYLGLTLALYHSTLDRLVTHDWVIEDYSSSALIPLVVLYLVWEKRDLLARTPSAPSWLGMVPVLVGLLLFWLGELSGEYFSQYLSLWLVLVGALWLHLGWRKLRLIAFPLLFGLGSFPLPNYLNTQLSLKLKLISSQLGVWLLHLFGMSAFREGNVIDLGFTRLQVVDACSGIRYLIPLIAMGGLLAYYYKGAFWKRGVVLFSTVPVAVLTNGVRIALVGMLYPLVGPKIVDGFLHDLTGWVIFMLSLLLLLLEIAVLKRVAPDPRREGTGREPAPATLPVAAPAPLFSPRFLAVTVLIAANLVLLNGVEIRAEIPAARPLSQFPLTLGPWQGQRGVLEPEVLDSLKLTDYATIQYHRGEESPVSFYAAYYSCQSKGTSVHSPATCLPGSGWNFEDSGVTRVSLAGGGREIPISRAFMEKSGQRELTYYWFPQRGRIVTNLFQLKLYVLLDGLTKRRTDGALVRLITPVSPAERVEDAEARLNAFVREVVPLLDRYLPGRNA</sequence>
<evidence type="ECO:0000256" key="7">
    <source>
        <dbReference type="ARBA" id="ARBA00023136"/>
    </source>
</evidence>
<evidence type="ECO:0000256" key="3">
    <source>
        <dbReference type="ARBA" id="ARBA00022670"/>
    </source>
</evidence>
<reference evidence="10" key="1">
    <citation type="submission" date="2020-12" db="EMBL/GenBank/DDBJ databases">
        <title>Geomonas sp. Red875, isolated from river sediment.</title>
        <authorList>
            <person name="Xu Z."/>
            <person name="Zhang Z."/>
            <person name="Masuda Y."/>
            <person name="Itoh H."/>
            <person name="Senoo K."/>
        </authorList>
    </citation>
    <scope>NUCLEOTIDE SEQUENCE</scope>
    <source>
        <strain evidence="10">Red875</strain>
    </source>
</reference>
<feature type="transmembrane region" description="Helical" evidence="8">
    <location>
        <begin position="41"/>
        <end position="59"/>
    </location>
</feature>
<dbReference type="NCBIfam" id="TIGR02914">
    <property type="entry name" value="EpsI_fam"/>
    <property type="match status" value="1"/>
</dbReference>
<keyword evidence="4 8" id="KW-0812">Transmembrane</keyword>
<keyword evidence="6 8" id="KW-1133">Transmembrane helix</keyword>
<evidence type="ECO:0000313" key="10">
    <source>
        <dbReference type="EMBL" id="MBJ6724245.1"/>
    </source>
</evidence>
<feature type="transmembrane region" description="Helical" evidence="8">
    <location>
        <begin position="96"/>
        <end position="115"/>
    </location>
</feature>
<dbReference type="InterPro" id="IPR026491">
    <property type="entry name" value="ExosortD_VPLPA"/>
</dbReference>
<comment type="subcellular location">
    <subcellularLocation>
        <location evidence="1">Cell membrane</location>
        <topology evidence="1">Multi-pass membrane protein</topology>
    </subcellularLocation>
</comment>
<keyword evidence="2" id="KW-1003">Cell membrane</keyword>
<dbReference type="NCBIfam" id="TIGR02602">
    <property type="entry name" value="8TM_EpsH"/>
    <property type="match status" value="1"/>
</dbReference>
<accession>A0A8J7JIH0</accession>
<dbReference type="GO" id="GO:0008233">
    <property type="term" value="F:peptidase activity"/>
    <property type="evidence" value="ECO:0007669"/>
    <property type="project" value="UniProtKB-KW"/>
</dbReference>
<keyword evidence="3" id="KW-0645">Protease</keyword>
<keyword evidence="11" id="KW-1185">Reference proteome</keyword>
<evidence type="ECO:0000256" key="2">
    <source>
        <dbReference type="ARBA" id="ARBA00022475"/>
    </source>
</evidence>
<dbReference type="NCBIfam" id="TIGR04152">
    <property type="entry name" value="exosort_VPLPA"/>
    <property type="match status" value="1"/>
</dbReference>
<feature type="domain" description="Methanolan biosynthesis EpsI" evidence="9">
    <location>
        <begin position="315"/>
        <end position="513"/>
    </location>
</feature>
<dbReference type="GO" id="GO:0006508">
    <property type="term" value="P:proteolysis"/>
    <property type="evidence" value="ECO:0007669"/>
    <property type="project" value="UniProtKB-KW"/>
</dbReference>
<dbReference type="AlphaFoldDB" id="A0A8J7JIH0"/>
<dbReference type="InterPro" id="IPR026392">
    <property type="entry name" value="Exo/Archaeosortase_dom"/>
</dbReference>